<comment type="caution">
    <text evidence="2">The sequence shown here is derived from an EMBL/GenBank/DDBJ whole genome shotgun (WGS) entry which is preliminary data.</text>
</comment>
<evidence type="ECO:0000313" key="2">
    <source>
        <dbReference type="EMBL" id="EEF74551.1"/>
    </source>
</evidence>
<feature type="non-terminal residue" evidence="2">
    <location>
        <position position="99"/>
    </location>
</feature>
<organism evidence="2 3">
    <name type="scientific">Phocaeicola coprophilus DSM 18228 = JCM 13818</name>
    <dbReference type="NCBI Taxonomy" id="547042"/>
    <lineage>
        <taxon>Bacteria</taxon>
        <taxon>Pseudomonadati</taxon>
        <taxon>Bacteroidota</taxon>
        <taxon>Bacteroidia</taxon>
        <taxon>Bacteroidales</taxon>
        <taxon>Bacteroidaceae</taxon>
        <taxon>Phocaeicola</taxon>
    </lineage>
</organism>
<dbReference type="STRING" id="547042.BACCOPRO_00010"/>
<name>S0F7H8_9BACT</name>
<dbReference type="Pfam" id="PF07693">
    <property type="entry name" value="KAP_NTPase"/>
    <property type="match status" value="1"/>
</dbReference>
<proteinExistence type="predicted"/>
<dbReference type="eggNOG" id="COG4928">
    <property type="taxonomic scope" value="Bacteria"/>
</dbReference>
<accession>S0F7H8</accession>
<dbReference type="HOGENOM" id="CLU_2325506_0_0_10"/>
<dbReference type="RefSeq" id="WP_008139691.1">
    <property type="nucleotide sequence ID" value="NZ_EQ973628.1"/>
</dbReference>
<reference evidence="2 3" key="1">
    <citation type="submission" date="2008-12" db="EMBL/GenBank/DDBJ databases">
        <authorList>
            <person name="Fulton L."/>
            <person name="Clifton S."/>
            <person name="Fulton B."/>
            <person name="Xu J."/>
            <person name="Minx P."/>
            <person name="Pepin K.H."/>
            <person name="Johnson M."/>
            <person name="Bhonagiri V."/>
            <person name="Nash W.E."/>
            <person name="Mardis E.R."/>
            <person name="Wilson R.K."/>
        </authorList>
    </citation>
    <scope>NUCLEOTIDE SEQUENCE [LARGE SCALE GENOMIC DNA]</scope>
    <source>
        <strain evidence="2 3">DSM 18228</strain>
    </source>
</reference>
<keyword evidence="3" id="KW-1185">Reference proteome</keyword>
<evidence type="ECO:0000259" key="1">
    <source>
        <dbReference type="Pfam" id="PF07693"/>
    </source>
</evidence>
<dbReference type="AlphaFoldDB" id="S0F7H8"/>
<dbReference type="EMBL" id="ACBW01000003">
    <property type="protein sequence ID" value="EEF74551.1"/>
    <property type="molecule type" value="Genomic_DNA"/>
</dbReference>
<gene>
    <name evidence="2" type="ORF">BACCOPRO_00010</name>
</gene>
<feature type="domain" description="KAP NTPase" evidence="1">
    <location>
        <begin position="16"/>
        <end position="99"/>
    </location>
</feature>
<sequence length="99" mass="11371">MWSDNETTQDLLGYQVHADLLKKIILSDSMLPISIGVFGNWGSGKSSLMLLLQQALKEWEQSQQGENHNMILQVYFNSWQFESYDTTKLTMIESILEAL</sequence>
<protein>
    <recommendedName>
        <fullName evidence="1">KAP NTPase domain-containing protein</fullName>
    </recommendedName>
</protein>
<dbReference type="Proteomes" id="UP000014073">
    <property type="component" value="Unassembled WGS sequence"/>
</dbReference>
<evidence type="ECO:0000313" key="3">
    <source>
        <dbReference type="Proteomes" id="UP000014073"/>
    </source>
</evidence>
<dbReference type="InterPro" id="IPR011646">
    <property type="entry name" value="KAP_P-loop"/>
</dbReference>